<dbReference type="Gene3D" id="3.40.50.150">
    <property type="entry name" value="Vaccinia Virus protein VP39"/>
    <property type="match status" value="1"/>
</dbReference>
<evidence type="ECO:0000313" key="1">
    <source>
        <dbReference type="EMBL" id="GLY70761.1"/>
    </source>
</evidence>
<dbReference type="EMBL" id="BSTI01000026">
    <property type="protein sequence ID" value="GLY70761.1"/>
    <property type="molecule type" value="Genomic_DNA"/>
</dbReference>
<dbReference type="Pfam" id="PF13489">
    <property type="entry name" value="Methyltransf_23"/>
    <property type="match status" value="1"/>
</dbReference>
<evidence type="ECO:0008006" key="3">
    <source>
        <dbReference type="Google" id="ProtNLM"/>
    </source>
</evidence>
<keyword evidence="2" id="KW-1185">Reference proteome</keyword>
<protein>
    <recommendedName>
        <fullName evidence="3">Methyltransferase type 11</fullName>
    </recommendedName>
</protein>
<sequence length="238" mass="26293">MADPTTAKQRWLNAIWPFVRANLPPEPSRVLEIGCGPTGGFVPAMRERGYHAIGVDPAAPAGPGYHQTEFEHHEPTGPVDAIVACASLHHVGDLDHILDRCAAALAPGGVLIVVEWAHEDFDEATARWCFDRLPDTGQPGWLHTHRERWLASGLPWHTYLDAWARGERLHNGRTIIQALQARFHPWLLTRAPYFFPDLHPASETDEHVAVDSGQIQATGIRYAATKPPIPPVGRVHNG</sequence>
<comment type="caution">
    <text evidence="1">The sequence shown here is derived from an EMBL/GenBank/DDBJ whole genome shotgun (WGS) entry which is preliminary data.</text>
</comment>
<gene>
    <name evidence="1" type="ORF">Atai01_73800</name>
</gene>
<dbReference type="AlphaFoldDB" id="A0A9W6VLQ5"/>
<dbReference type="RefSeq" id="WP_285490038.1">
    <property type="nucleotide sequence ID" value="NZ_BSTI01000026.1"/>
</dbReference>
<reference evidence="1" key="1">
    <citation type="submission" date="2023-03" db="EMBL/GenBank/DDBJ databases">
        <title>Amycolatopsis taiwanensis NBRC 103393.</title>
        <authorList>
            <person name="Ichikawa N."/>
            <person name="Sato H."/>
            <person name="Tonouchi N."/>
        </authorList>
    </citation>
    <scope>NUCLEOTIDE SEQUENCE</scope>
    <source>
        <strain evidence="1">NBRC 103393</strain>
    </source>
</reference>
<proteinExistence type="predicted"/>
<dbReference type="InterPro" id="IPR029063">
    <property type="entry name" value="SAM-dependent_MTases_sf"/>
</dbReference>
<dbReference type="SUPFAM" id="SSF53335">
    <property type="entry name" value="S-adenosyl-L-methionine-dependent methyltransferases"/>
    <property type="match status" value="1"/>
</dbReference>
<dbReference type="PANTHER" id="PTHR43861">
    <property type="entry name" value="TRANS-ACONITATE 2-METHYLTRANSFERASE-RELATED"/>
    <property type="match status" value="1"/>
</dbReference>
<accession>A0A9W6VLQ5</accession>
<organism evidence="1 2">
    <name type="scientific">Amycolatopsis taiwanensis</name>
    <dbReference type="NCBI Taxonomy" id="342230"/>
    <lineage>
        <taxon>Bacteria</taxon>
        <taxon>Bacillati</taxon>
        <taxon>Actinomycetota</taxon>
        <taxon>Actinomycetes</taxon>
        <taxon>Pseudonocardiales</taxon>
        <taxon>Pseudonocardiaceae</taxon>
        <taxon>Amycolatopsis</taxon>
    </lineage>
</organism>
<dbReference type="Proteomes" id="UP001165136">
    <property type="component" value="Unassembled WGS sequence"/>
</dbReference>
<evidence type="ECO:0000313" key="2">
    <source>
        <dbReference type="Proteomes" id="UP001165136"/>
    </source>
</evidence>
<name>A0A9W6VLQ5_9PSEU</name>
<dbReference type="CDD" id="cd02440">
    <property type="entry name" value="AdoMet_MTases"/>
    <property type="match status" value="1"/>
</dbReference>